<dbReference type="GeneID" id="17110201"/>
<organism evidence="2 3">
    <name type="scientific">Aeropyrum camini SY1 = JCM 12091</name>
    <dbReference type="NCBI Taxonomy" id="1198449"/>
    <lineage>
        <taxon>Archaea</taxon>
        <taxon>Thermoproteota</taxon>
        <taxon>Thermoprotei</taxon>
        <taxon>Desulfurococcales</taxon>
        <taxon>Desulfurococcaceae</taxon>
        <taxon>Aeropyrum</taxon>
    </lineage>
</organism>
<protein>
    <submittedName>
        <fullName evidence="2">Uncharacterized protein</fullName>
    </submittedName>
</protein>
<dbReference type="RefSeq" id="WP_022541559.1">
    <property type="nucleotide sequence ID" value="NC_022521.1"/>
</dbReference>
<evidence type="ECO:0000313" key="2">
    <source>
        <dbReference type="EMBL" id="BAN90286.1"/>
    </source>
</evidence>
<dbReference type="Proteomes" id="UP000016887">
    <property type="component" value="Chromosome"/>
</dbReference>
<accession>U3TCY6</accession>
<dbReference type="EMBL" id="AP012489">
    <property type="protein sequence ID" value="BAN90286.1"/>
    <property type="molecule type" value="Genomic_DNA"/>
</dbReference>
<keyword evidence="1" id="KW-1133">Transmembrane helix</keyword>
<dbReference type="AlphaFoldDB" id="U3TCY6"/>
<keyword evidence="3" id="KW-1185">Reference proteome</keyword>
<keyword evidence="1" id="KW-0812">Transmembrane</keyword>
<evidence type="ECO:0000256" key="1">
    <source>
        <dbReference type="SAM" id="Phobius"/>
    </source>
</evidence>
<gene>
    <name evidence="2" type="ORF">ACAM_0817</name>
</gene>
<keyword evidence="1" id="KW-0472">Membrane</keyword>
<dbReference type="KEGG" id="acj:ACAM_0817"/>
<reference evidence="2 3" key="1">
    <citation type="journal article" date="2013" name="Appl. Environ. Microbiol.">
        <title>Variation of the Virus-Related Elements within Syntenic Genomes of the Hyperthermophilic Archaeon Aeropyrum.</title>
        <authorList>
            <person name="Daifuku T."/>
            <person name="Yoshida T."/>
            <person name="Kitamura T."/>
            <person name="Kawaichi S."/>
            <person name="Inoue T."/>
            <person name="Nomura K."/>
            <person name="Yoshida Y."/>
            <person name="Kuno S."/>
            <person name="Sako Y."/>
        </authorList>
    </citation>
    <scope>NUCLEOTIDE SEQUENCE [LARGE SCALE GENOMIC DNA]</scope>
    <source>
        <strain evidence="2 3">SY1</strain>
    </source>
</reference>
<name>U3TCY6_9CREN</name>
<dbReference type="STRING" id="1198449.ACAM_0817"/>
<sequence>MGAGSRVSTVYSTSIAYLALAVLLASALAPAAVAVAGDEDKALNLYSWKLPELSLTSFSGESVFWSTGYRTVIGAGGEASWGEWLRVEELTIDIGYNGDDLDAYLQASGEITVEECSVENLEQNLSASLTLSQGVVEASVEAGASWSGVECKDNGELAGEGRLEKSFEITLETGDEGGFTGSFQATVSGSAQALLGPEHEGDVNIEFSGSIEYSPPEEAGGQGLLVVEGSAVVEAGDEEAADDVIEHIVDVLERLDEIEGVEVDVRIQDSAQPTIEFSIEARAGQRLAMAAAALASASDGEGSLTASLTVSNGEFTLEAEAGASGGLASLAGLLAGVNSLRIIAEVSQGAFTLEAEVEGYTDYPVMAFEAHRKLYLVAAASGPEEYSVVLSTQGDNALYIDGAVTDRLEVTGDNIDSLKRVVLLVGYTQQQSSTIQQAAETPGGGGGLLNENKLTALAGVAGLAVVALAGYILILRNRV</sequence>
<feature type="transmembrane region" description="Helical" evidence="1">
    <location>
        <begin position="454"/>
        <end position="474"/>
    </location>
</feature>
<evidence type="ECO:0000313" key="3">
    <source>
        <dbReference type="Proteomes" id="UP000016887"/>
    </source>
</evidence>
<proteinExistence type="predicted"/>